<accession>A0AB37UT71</accession>
<dbReference type="EMBL" id="RSCK01000001">
    <property type="protein sequence ID" value="RUT14462.1"/>
    <property type="molecule type" value="Genomic_DNA"/>
</dbReference>
<gene>
    <name evidence="1" type="ORF">DSM107010_00080</name>
</gene>
<reference evidence="1 2" key="1">
    <citation type="journal article" date="2019" name="Genome Biol. Evol.">
        <title>Day and night: Metabolic profiles and evolutionary relationships of six axenic non-marine cyanobacteria.</title>
        <authorList>
            <person name="Will S.E."/>
            <person name="Henke P."/>
            <person name="Boedeker C."/>
            <person name="Huang S."/>
            <person name="Brinkmann H."/>
            <person name="Rohde M."/>
            <person name="Jarek M."/>
            <person name="Friedl T."/>
            <person name="Seufert S."/>
            <person name="Schumacher M."/>
            <person name="Overmann J."/>
            <person name="Neumann-Schaal M."/>
            <person name="Petersen J."/>
        </authorList>
    </citation>
    <scope>NUCLEOTIDE SEQUENCE [LARGE SCALE GENOMIC DNA]</scope>
    <source>
        <strain evidence="1 2">SAG 39.79</strain>
    </source>
</reference>
<sequence>MIIATLTIAVETINEQHDTEGMKICNGVASIQTYSKDGPVTEQINYRCRGAGAVQVGAAGTNAQGIAIGYVDFIIVNQDTYKEKIPCLVIDSFIPSQSDTISATPAPDAPEPVLAGVSAAVGNGSIPQIEDDTDTNIPF</sequence>
<protein>
    <recommendedName>
        <fullName evidence="3">Spore coat protein U domain-containing protein</fullName>
    </recommendedName>
</protein>
<organism evidence="1 2">
    <name type="scientific">Chroococcidiopsis cubana SAG 39.79</name>
    <dbReference type="NCBI Taxonomy" id="388085"/>
    <lineage>
        <taxon>Bacteria</taxon>
        <taxon>Bacillati</taxon>
        <taxon>Cyanobacteriota</taxon>
        <taxon>Cyanophyceae</taxon>
        <taxon>Chroococcidiopsidales</taxon>
        <taxon>Chroococcidiopsidaceae</taxon>
        <taxon>Chroococcidiopsis</taxon>
    </lineage>
</organism>
<evidence type="ECO:0000313" key="2">
    <source>
        <dbReference type="Proteomes" id="UP000282574"/>
    </source>
</evidence>
<comment type="caution">
    <text evidence="1">The sequence shown here is derived from an EMBL/GenBank/DDBJ whole genome shotgun (WGS) entry which is preliminary data.</text>
</comment>
<evidence type="ECO:0008006" key="3">
    <source>
        <dbReference type="Google" id="ProtNLM"/>
    </source>
</evidence>
<dbReference type="AlphaFoldDB" id="A0AB37UT71"/>
<dbReference type="Proteomes" id="UP000282574">
    <property type="component" value="Unassembled WGS sequence"/>
</dbReference>
<keyword evidence="2" id="KW-1185">Reference proteome</keyword>
<proteinExistence type="predicted"/>
<name>A0AB37UT71_9CYAN</name>
<dbReference type="RefSeq" id="WP_106166359.1">
    <property type="nucleotide sequence ID" value="NZ_JAVKZF010000005.1"/>
</dbReference>
<evidence type="ECO:0000313" key="1">
    <source>
        <dbReference type="EMBL" id="RUT14462.1"/>
    </source>
</evidence>